<dbReference type="InterPro" id="IPR037522">
    <property type="entry name" value="HD_GYP_dom"/>
</dbReference>
<evidence type="ECO:0000313" key="3">
    <source>
        <dbReference type="EMBL" id="MBP2026817.1"/>
    </source>
</evidence>
<proteinExistence type="predicted"/>
<dbReference type="InterPro" id="IPR052020">
    <property type="entry name" value="Cyclic_di-GMP/3'3'-cGAMP_PDE"/>
</dbReference>
<dbReference type="SUPFAM" id="SSF55073">
    <property type="entry name" value="Nucleotide cyclase"/>
    <property type="match status" value="1"/>
</dbReference>
<name>A0ABS4KGB3_9FIRM</name>
<protein>
    <submittedName>
        <fullName evidence="3">Diguanylate cyclase (GGDEF)-like protein</fullName>
    </submittedName>
</protein>
<dbReference type="RefSeq" id="WP_209659200.1">
    <property type="nucleotide sequence ID" value="NZ_JAGGLI010000004.1"/>
</dbReference>
<dbReference type="PROSITE" id="PS51832">
    <property type="entry name" value="HD_GYP"/>
    <property type="match status" value="1"/>
</dbReference>
<dbReference type="InterPro" id="IPR029787">
    <property type="entry name" value="Nucleotide_cyclase"/>
</dbReference>
<feature type="domain" description="HD-GYP" evidence="2">
    <location>
        <begin position="299"/>
        <end position="492"/>
    </location>
</feature>
<feature type="domain" description="GGDEF" evidence="1">
    <location>
        <begin position="177"/>
        <end position="304"/>
    </location>
</feature>
<evidence type="ECO:0000313" key="4">
    <source>
        <dbReference type="Proteomes" id="UP001314903"/>
    </source>
</evidence>
<dbReference type="InterPro" id="IPR043128">
    <property type="entry name" value="Rev_trsase/Diguanyl_cyclase"/>
</dbReference>
<dbReference type="SUPFAM" id="SSF109604">
    <property type="entry name" value="HD-domain/PDEase-like"/>
    <property type="match status" value="1"/>
</dbReference>
<reference evidence="3 4" key="1">
    <citation type="submission" date="2021-03" db="EMBL/GenBank/DDBJ databases">
        <title>Genomic Encyclopedia of Type Strains, Phase IV (KMG-IV): sequencing the most valuable type-strain genomes for metagenomic binning, comparative biology and taxonomic classification.</title>
        <authorList>
            <person name="Goeker M."/>
        </authorList>
    </citation>
    <scope>NUCLEOTIDE SEQUENCE [LARGE SCALE GENOMIC DNA]</scope>
    <source>
        <strain evidence="3 4">DSM 27512</strain>
    </source>
</reference>
<sequence length="492" mass="56487">MNKKNYFNMLDINPLPYKTKLVKGLKDEFIYQYAILNAILENSPLAVWAVDMNDNIIFVNSKILNELEVSSVDEIREDILEEMTKSKDFVVRSDEILHYSKNFLIGKEEINLDIFKVRLSAPDERLIGMLGIAVYSKEDKVMKEKIEYLSLHDSLTGLYNRGYFEMMIKDLNKKENLPISLLVGDVNGLKLTNDAFGHEEGDRILKAIARVLKNSSRDDDIVARLGGDEFAIILPKTNEKERDIVENRIKAKIKALKNFKVKPSISFGGITKDVLAGNLMKEFSKAEDKMYKAKLLEGIKLKDTILETLQESLAIAHQDNKIKEFVDMKQLIKKIGAKLKLNEEQINSLILLSDYKDIGKLSIPESLLEKKDTLTEEDWKILKKHPEVGYRIAIATKGLSYIAEDILYHHEHYDGNGYPRGLKGEEIPLNSRVMALIDGFYAMISERPYRKKMTFDEALETIRKEKGKKYDPKIVEIFEEVEQQIVQKKSLG</sequence>
<dbReference type="Proteomes" id="UP001314903">
    <property type="component" value="Unassembled WGS sequence"/>
</dbReference>
<dbReference type="Pfam" id="PF13487">
    <property type="entry name" value="HD_5"/>
    <property type="match status" value="1"/>
</dbReference>
<dbReference type="Pfam" id="PF00990">
    <property type="entry name" value="GGDEF"/>
    <property type="match status" value="1"/>
</dbReference>
<organism evidence="3 4">
    <name type="scientific">Acetoanaerobium pronyense</name>
    <dbReference type="NCBI Taxonomy" id="1482736"/>
    <lineage>
        <taxon>Bacteria</taxon>
        <taxon>Bacillati</taxon>
        <taxon>Bacillota</taxon>
        <taxon>Clostridia</taxon>
        <taxon>Peptostreptococcales</taxon>
        <taxon>Filifactoraceae</taxon>
        <taxon>Acetoanaerobium</taxon>
    </lineage>
</organism>
<dbReference type="InterPro" id="IPR000160">
    <property type="entry name" value="GGDEF_dom"/>
</dbReference>
<dbReference type="PANTHER" id="PTHR45228">
    <property type="entry name" value="CYCLIC DI-GMP PHOSPHODIESTERASE TM_0186-RELATED"/>
    <property type="match status" value="1"/>
</dbReference>
<dbReference type="Gene3D" id="3.30.450.20">
    <property type="entry name" value="PAS domain"/>
    <property type="match status" value="1"/>
</dbReference>
<dbReference type="CDD" id="cd01949">
    <property type="entry name" value="GGDEF"/>
    <property type="match status" value="1"/>
</dbReference>
<dbReference type="Pfam" id="PF13188">
    <property type="entry name" value="PAS_8"/>
    <property type="match status" value="1"/>
</dbReference>
<dbReference type="EMBL" id="JAGGLI010000004">
    <property type="protein sequence ID" value="MBP2026817.1"/>
    <property type="molecule type" value="Genomic_DNA"/>
</dbReference>
<dbReference type="SMART" id="SM00267">
    <property type="entry name" value="GGDEF"/>
    <property type="match status" value="1"/>
</dbReference>
<keyword evidence="4" id="KW-1185">Reference proteome</keyword>
<dbReference type="CDD" id="cd00077">
    <property type="entry name" value="HDc"/>
    <property type="match status" value="1"/>
</dbReference>
<dbReference type="PANTHER" id="PTHR45228:SF1">
    <property type="entry name" value="CYCLIC DI-GMP PHOSPHODIESTERASE TM_0186"/>
    <property type="match status" value="1"/>
</dbReference>
<dbReference type="NCBIfam" id="TIGR00254">
    <property type="entry name" value="GGDEF"/>
    <property type="match status" value="1"/>
</dbReference>
<dbReference type="InterPro" id="IPR000014">
    <property type="entry name" value="PAS"/>
</dbReference>
<dbReference type="InterPro" id="IPR003607">
    <property type="entry name" value="HD/PDEase_dom"/>
</dbReference>
<evidence type="ECO:0000259" key="2">
    <source>
        <dbReference type="PROSITE" id="PS51832"/>
    </source>
</evidence>
<dbReference type="PROSITE" id="PS50887">
    <property type="entry name" value="GGDEF"/>
    <property type="match status" value="1"/>
</dbReference>
<evidence type="ECO:0000259" key="1">
    <source>
        <dbReference type="PROSITE" id="PS50887"/>
    </source>
</evidence>
<gene>
    <name evidence="3" type="ORF">J2Z35_000608</name>
</gene>
<dbReference type="Gene3D" id="1.10.3210.10">
    <property type="entry name" value="Hypothetical protein af1432"/>
    <property type="match status" value="1"/>
</dbReference>
<comment type="caution">
    <text evidence="3">The sequence shown here is derived from an EMBL/GenBank/DDBJ whole genome shotgun (WGS) entry which is preliminary data.</text>
</comment>
<accession>A0ABS4KGB3</accession>
<dbReference type="Gene3D" id="3.30.70.270">
    <property type="match status" value="1"/>
</dbReference>